<evidence type="ECO:0000313" key="2">
    <source>
        <dbReference type="Proteomes" id="UP000663870"/>
    </source>
</evidence>
<protein>
    <submittedName>
        <fullName evidence="1">Uncharacterized protein</fullName>
    </submittedName>
</protein>
<sequence>MIRKYDKYTCQFKHNVLQEYRPEIYSYEFKALAKRFKIKGGHKLIMSWYRRWNGDVDSLKPTSKGCRSRTMTRKQVRHHILEFVESMNNKHVAVDYNVVQAHIESVLKRKVPIRTIRRYADNSFWENIGRFRRSLQRINNDRLIFIDETAIYSIIIHHKTLVTPGEQPLILVTQPSAYAKRYNFVGAINGSQSIACMTLTPEDRNNWRIKGIRQWVINKWITDALAPVINRLNIDNTYLICDKSRAHNEANMIQALRAGKRKSVKKILYMSTASAKYVLPVDDSLWYSF</sequence>
<dbReference type="Gene3D" id="3.30.420.10">
    <property type="entry name" value="Ribonuclease H-like superfamily/Ribonuclease H"/>
    <property type="match status" value="1"/>
</dbReference>
<name>A0A813QYL5_9BILA</name>
<comment type="caution">
    <text evidence="1">The sequence shown here is derived from an EMBL/GenBank/DDBJ whole genome shotgun (WGS) entry which is preliminary data.</text>
</comment>
<keyword evidence="2" id="KW-1185">Reference proteome</keyword>
<dbReference type="InterPro" id="IPR036397">
    <property type="entry name" value="RNaseH_sf"/>
</dbReference>
<dbReference type="GO" id="GO:0003676">
    <property type="term" value="F:nucleic acid binding"/>
    <property type="evidence" value="ECO:0007669"/>
    <property type="project" value="InterPro"/>
</dbReference>
<reference evidence="1" key="1">
    <citation type="submission" date="2021-02" db="EMBL/GenBank/DDBJ databases">
        <authorList>
            <person name="Nowell W R."/>
        </authorList>
    </citation>
    <scope>NUCLEOTIDE SEQUENCE</scope>
</reference>
<accession>A0A813QYL5</accession>
<evidence type="ECO:0000313" key="1">
    <source>
        <dbReference type="EMBL" id="CAF0773850.1"/>
    </source>
</evidence>
<gene>
    <name evidence="1" type="ORF">JXQ802_LOCUS2858</name>
</gene>
<organism evidence="1 2">
    <name type="scientific">Rotaria sordida</name>
    <dbReference type="NCBI Taxonomy" id="392033"/>
    <lineage>
        <taxon>Eukaryota</taxon>
        <taxon>Metazoa</taxon>
        <taxon>Spiralia</taxon>
        <taxon>Gnathifera</taxon>
        <taxon>Rotifera</taxon>
        <taxon>Eurotatoria</taxon>
        <taxon>Bdelloidea</taxon>
        <taxon>Philodinida</taxon>
        <taxon>Philodinidae</taxon>
        <taxon>Rotaria</taxon>
    </lineage>
</organism>
<proteinExistence type="predicted"/>
<dbReference type="EMBL" id="CAJNOL010000037">
    <property type="protein sequence ID" value="CAF0773850.1"/>
    <property type="molecule type" value="Genomic_DNA"/>
</dbReference>
<dbReference type="AlphaFoldDB" id="A0A813QYL5"/>
<dbReference type="Proteomes" id="UP000663870">
    <property type="component" value="Unassembled WGS sequence"/>
</dbReference>